<dbReference type="InterPro" id="IPR002842">
    <property type="entry name" value="ATPase_V1_Esu"/>
</dbReference>
<sequence>AKNRTGRDVYLTLTDKTMQFLGGVVVRDLEKHVEVDNTLETKLSRLKENVRVDVAKILFGDRI</sequence>
<keyword evidence="3" id="KW-0406">Ion transport</keyword>
<feature type="non-terminal residue" evidence="4">
    <location>
        <position position="1"/>
    </location>
</feature>
<comment type="similarity">
    <text evidence="1">Belongs to the V-ATPase E subunit family.</text>
</comment>
<dbReference type="EMBL" id="BARS01022870">
    <property type="protein sequence ID" value="GAG04961.1"/>
    <property type="molecule type" value="Genomic_DNA"/>
</dbReference>
<name>X0VWU9_9ZZZZ</name>
<protein>
    <submittedName>
        <fullName evidence="4">Uncharacterized protein</fullName>
    </submittedName>
</protein>
<dbReference type="Pfam" id="PF01991">
    <property type="entry name" value="vATP-synt_E"/>
    <property type="match status" value="1"/>
</dbReference>
<evidence type="ECO:0000256" key="1">
    <source>
        <dbReference type="ARBA" id="ARBA00005901"/>
    </source>
</evidence>
<accession>X0VWU9</accession>
<dbReference type="InterPro" id="IPR038495">
    <property type="entry name" value="ATPase_E_C"/>
</dbReference>
<keyword evidence="2" id="KW-0813">Transport</keyword>
<comment type="caution">
    <text evidence="4">The sequence shown here is derived from an EMBL/GenBank/DDBJ whole genome shotgun (WGS) entry which is preliminary data.</text>
</comment>
<dbReference type="GO" id="GO:0046961">
    <property type="term" value="F:proton-transporting ATPase activity, rotational mechanism"/>
    <property type="evidence" value="ECO:0007669"/>
    <property type="project" value="InterPro"/>
</dbReference>
<organism evidence="4">
    <name type="scientific">marine sediment metagenome</name>
    <dbReference type="NCBI Taxonomy" id="412755"/>
    <lineage>
        <taxon>unclassified sequences</taxon>
        <taxon>metagenomes</taxon>
        <taxon>ecological metagenomes</taxon>
    </lineage>
</organism>
<proteinExistence type="inferred from homology"/>
<evidence type="ECO:0000256" key="3">
    <source>
        <dbReference type="ARBA" id="ARBA00023065"/>
    </source>
</evidence>
<dbReference type="AlphaFoldDB" id="X0VWU9"/>
<dbReference type="GO" id="GO:0033178">
    <property type="term" value="C:proton-transporting two-sector ATPase complex, catalytic domain"/>
    <property type="evidence" value="ECO:0007669"/>
    <property type="project" value="InterPro"/>
</dbReference>
<reference evidence="4" key="1">
    <citation type="journal article" date="2014" name="Front. Microbiol.">
        <title>High frequency of phylogenetically diverse reductive dehalogenase-homologous genes in deep subseafloor sedimentary metagenomes.</title>
        <authorList>
            <person name="Kawai M."/>
            <person name="Futagami T."/>
            <person name="Toyoda A."/>
            <person name="Takaki Y."/>
            <person name="Nishi S."/>
            <person name="Hori S."/>
            <person name="Arai W."/>
            <person name="Tsubouchi T."/>
            <person name="Morono Y."/>
            <person name="Uchiyama I."/>
            <person name="Ito T."/>
            <person name="Fujiyama A."/>
            <person name="Inagaki F."/>
            <person name="Takami H."/>
        </authorList>
    </citation>
    <scope>NUCLEOTIDE SEQUENCE</scope>
    <source>
        <strain evidence="4">Expedition CK06-06</strain>
    </source>
</reference>
<gene>
    <name evidence="4" type="ORF">S01H1_36496</name>
</gene>
<evidence type="ECO:0000256" key="2">
    <source>
        <dbReference type="ARBA" id="ARBA00022448"/>
    </source>
</evidence>
<dbReference type="Gene3D" id="3.30.2320.30">
    <property type="entry name" value="ATP synthase, E subunit, C-terminal"/>
    <property type="match status" value="1"/>
</dbReference>
<evidence type="ECO:0000313" key="4">
    <source>
        <dbReference type="EMBL" id="GAG04961.1"/>
    </source>
</evidence>
<dbReference type="SUPFAM" id="SSF160527">
    <property type="entry name" value="V-type ATPase subunit E-like"/>
    <property type="match status" value="1"/>
</dbReference>